<sequence>MLLACIAQRRPFECAPSPVRAHAQPARPSCCCCCCLKSPRPLARAERVLNIESQRARARQNAPQPHPFPPRPSASVAPSRSPPPLPQTTNHAPNTHILFPIYPAHHTHTRAVQGPPPPFESKWKLKLYRTPPTPKNRTISRARSAGERRAASRRRSAALPLNRFHFHPHPNSPTPETPAQRSRQPALSSARRASRPSLPPPTHPPPTERNTAHHAPLLPTQRAEPVQPAAVRVHHITSRARVRRRTQPTIPSHRTNTPTHTPTFKRPRPTATTLQPPLQPPLPIGAHPYPAPIPATLLTRTYAPHPIPPPALDAHLIQAHPPSPRRAASQTHAVPKSDTAVHLAPGAHRRDRCSTSHHATSRLRTRPADQKTLTSERTPH</sequence>
<feature type="compositionally biased region" description="Polar residues" evidence="1">
    <location>
        <begin position="371"/>
        <end position="380"/>
    </location>
</feature>
<dbReference type="Proteomes" id="UP000054270">
    <property type="component" value="Unassembled WGS sequence"/>
</dbReference>
<gene>
    <name evidence="2" type="ORF">HYPSUDRAFT_202173</name>
</gene>
<feature type="region of interest" description="Disordered" evidence="1">
    <location>
        <begin position="108"/>
        <end position="277"/>
    </location>
</feature>
<protein>
    <submittedName>
        <fullName evidence="2">Uncharacterized protein</fullName>
    </submittedName>
</protein>
<feature type="compositionally biased region" description="Polar residues" evidence="1">
    <location>
        <begin position="247"/>
        <end position="262"/>
    </location>
</feature>
<name>A0A0D2MFJ8_HYPSF</name>
<feature type="compositionally biased region" description="Basic residues" evidence="1">
    <location>
        <begin position="232"/>
        <end position="246"/>
    </location>
</feature>
<dbReference type="EMBL" id="KN817550">
    <property type="protein sequence ID" value="KJA22363.1"/>
    <property type="molecule type" value="Genomic_DNA"/>
</dbReference>
<keyword evidence="3" id="KW-1185">Reference proteome</keyword>
<reference evidence="3" key="1">
    <citation type="submission" date="2014-04" db="EMBL/GenBank/DDBJ databases">
        <title>Evolutionary Origins and Diversification of the Mycorrhizal Mutualists.</title>
        <authorList>
            <consortium name="DOE Joint Genome Institute"/>
            <consortium name="Mycorrhizal Genomics Consortium"/>
            <person name="Kohler A."/>
            <person name="Kuo A."/>
            <person name="Nagy L.G."/>
            <person name="Floudas D."/>
            <person name="Copeland A."/>
            <person name="Barry K.W."/>
            <person name="Cichocki N."/>
            <person name="Veneault-Fourrey C."/>
            <person name="LaButti K."/>
            <person name="Lindquist E.A."/>
            <person name="Lipzen A."/>
            <person name="Lundell T."/>
            <person name="Morin E."/>
            <person name="Murat C."/>
            <person name="Riley R."/>
            <person name="Ohm R."/>
            <person name="Sun H."/>
            <person name="Tunlid A."/>
            <person name="Henrissat B."/>
            <person name="Grigoriev I.V."/>
            <person name="Hibbett D.S."/>
            <person name="Martin F."/>
        </authorList>
    </citation>
    <scope>NUCLEOTIDE SEQUENCE [LARGE SCALE GENOMIC DNA]</scope>
    <source>
        <strain evidence="3">FD-334 SS-4</strain>
    </source>
</reference>
<feature type="region of interest" description="Disordered" evidence="1">
    <location>
        <begin position="321"/>
        <end position="380"/>
    </location>
</feature>
<evidence type="ECO:0000313" key="3">
    <source>
        <dbReference type="Proteomes" id="UP000054270"/>
    </source>
</evidence>
<dbReference type="OMA" id="CSTSHHA"/>
<evidence type="ECO:0000256" key="1">
    <source>
        <dbReference type="SAM" id="MobiDB-lite"/>
    </source>
</evidence>
<organism evidence="2 3">
    <name type="scientific">Hypholoma sublateritium (strain FD-334 SS-4)</name>
    <dbReference type="NCBI Taxonomy" id="945553"/>
    <lineage>
        <taxon>Eukaryota</taxon>
        <taxon>Fungi</taxon>
        <taxon>Dikarya</taxon>
        <taxon>Basidiomycota</taxon>
        <taxon>Agaricomycotina</taxon>
        <taxon>Agaricomycetes</taxon>
        <taxon>Agaricomycetidae</taxon>
        <taxon>Agaricales</taxon>
        <taxon>Agaricineae</taxon>
        <taxon>Strophariaceae</taxon>
        <taxon>Hypholoma</taxon>
    </lineage>
</organism>
<accession>A0A0D2MFJ8</accession>
<evidence type="ECO:0000313" key="2">
    <source>
        <dbReference type="EMBL" id="KJA22363.1"/>
    </source>
</evidence>
<feature type="compositionally biased region" description="Low complexity" evidence="1">
    <location>
        <begin position="179"/>
        <end position="191"/>
    </location>
</feature>
<feature type="region of interest" description="Disordered" evidence="1">
    <location>
        <begin position="55"/>
        <end position="94"/>
    </location>
</feature>
<dbReference type="AlphaFoldDB" id="A0A0D2MFJ8"/>
<feature type="compositionally biased region" description="Pro residues" evidence="1">
    <location>
        <begin position="197"/>
        <end position="207"/>
    </location>
</feature>
<proteinExistence type="predicted"/>